<keyword evidence="1" id="KW-0472">Membrane</keyword>
<organism evidence="2 3">
    <name type="scientific">Lentilactobacillus rapi DSM 19907 = JCM 15042</name>
    <dbReference type="NCBI Taxonomy" id="1423795"/>
    <lineage>
        <taxon>Bacteria</taxon>
        <taxon>Bacillati</taxon>
        <taxon>Bacillota</taxon>
        <taxon>Bacilli</taxon>
        <taxon>Lactobacillales</taxon>
        <taxon>Lactobacillaceae</taxon>
        <taxon>Lentilactobacillus</taxon>
    </lineage>
</organism>
<feature type="transmembrane region" description="Helical" evidence="1">
    <location>
        <begin position="89"/>
        <end position="108"/>
    </location>
</feature>
<sequence length="290" mass="32779">MNKMNDSQKTALQADIYLLLFLGLLTLTAILMTASGHLLLNTIYMGLTVASILITYFWGIIPGLIENGLFIFAQGLVMIYLNMTQGPHIPLTLTFWLIVPLGLSFFVYQMTVKQQQLQRQNQQLRSSLIEQGAFDVQTKLRTMVAMVQDARVFIETNRRFKLPVTVGIIRIRYYDQLKSMMSDQQISVLLELTSDVMTATTRENDITYYLNEQVPTWGVLLFADEAGAQIALNRIRDAFNQKLKASAELGSLNISLISGAAQWDDSEMHDPYDLIDSAIKETEYDVGESN</sequence>
<evidence type="ECO:0000313" key="3">
    <source>
        <dbReference type="Proteomes" id="UP000051977"/>
    </source>
</evidence>
<dbReference type="Gene3D" id="3.30.70.270">
    <property type="match status" value="1"/>
</dbReference>
<dbReference type="InterPro" id="IPR043128">
    <property type="entry name" value="Rev_trsase/Diguanyl_cyclase"/>
</dbReference>
<name>A0ABR5PEL7_9LACO</name>
<dbReference type="EMBL" id="AZEI01000043">
    <property type="protein sequence ID" value="KRL17032.1"/>
    <property type="molecule type" value="Genomic_DNA"/>
</dbReference>
<keyword evidence="1" id="KW-1133">Transmembrane helix</keyword>
<evidence type="ECO:0000313" key="2">
    <source>
        <dbReference type="EMBL" id="KRL17032.1"/>
    </source>
</evidence>
<comment type="caution">
    <text evidence="2">The sequence shown here is derived from an EMBL/GenBank/DDBJ whole genome shotgun (WGS) entry which is preliminary data.</text>
</comment>
<reference evidence="2 3" key="1">
    <citation type="journal article" date="2015" name="Genome Announc.">
        <title>Expanding the biotechnology potential of lactobacilli through comparative genomics of 213 strains and associated genera.</title>
        <authorList>
            <person name="Sun Z."/>
            <person name="Harris H.M."/>
            <person name="McCann A."/>
            <person name="Guo C."/>
            <person name="Argimon S."/>
            <person name="Zhang W."/>
            <person name="Yang X."/>
            <person name="Jeffery I.B."/>
            <person name="Cooney J.C."/>
            <person name="Kagawa T.F."/>
            <person name="Liu W."/>
            <person name="Song Y."/>
            <person name="Salvetti E."/>
            <person name="Wrobel A."/>
            <person name="Rasinkangas P."/>
            <person name="Parkhill J."/>
            <person name="Rea M.C."/>
            <person name="O'Sullivan O."/>
            <person name="Ritari J."/>
            <person name="Douillard F.P."/>
            <person name="Paul Ross R."/>
            <person name="Yang R."/>
            <person name="Briner A.E."/>
            <person name="Felis G.E."/>
            <person name="de Vos W.M."/>
            <person name="Barrangou R."/>
            <person name="Klaenhammer T.R."/>
            <person name="Caufield P.W."/>
            <person name="Cui Y."/>
            <person name="Zhang H."/>
            <person name="O'Toole P.W."/>
        </authorList>
    </citation>
    <scope>NUCLEOTIDE SEQUENCE [LARGE SCALE GENOMIC DNA]</scope>
    <source>
        <strain evidence="2 3">DSM 19907</strain>
    </source>
</reference>
<feature type="transmembrane region" description="Helical" evidence="1">
    <location>
        <begin position="38"/>
        <end position="57"/>
    </location>
</feature>
<keyword evidence="1" id="KW-0812">Transmembrane</keyword>
<keyword evidence="3" id="KW-1185">Reference proteome</keyword>
<protein>
    <recommendedName>
        <fullName evidence="4">GGDEF domain-containing protein</fullName>
    </recommendedName>
</protein>
<evidence type="ECO:0008006" key="4">
    <source>
        <dbReference type="Google" id="ProtNLM"/>
    </source>
</evidence>
<dbReference type="Proteomes" id="UP000051977">
    <property type="component" value="Unassembled WGS sequence"/>
</dbReference>
<proteinExistence type="predicted"/>
<feature type="transmembrane region" description="Helical" evidence="1">
    <location>
        <begin position="12"/>
        <end position="32"/>
    </location>
</feature>
<accession>A0ABR5PEL7</accession>
<gene>
    <name evidence="2" type="ORF">FD12_GL002169</name>
</gene>
<evidence type="ECO:0000256" key="1">
    <source>
        <dbReference type="SAM" id="Phobius"/>
    </source>
</evidence>